<keyword evidence="6" id="KW-0333">Golgi apparatus</keyword>
<gene>
    <name evidence="11" type="primary">ap1s2</name>
    <name evidence="11" type="ORF">PPL_11692</name>
</gene>
<dbReference type="FunCoup" id="D3BU73">
    <property type="interactions" value="554"/>
</dbReference>
<proteinExistence type="inferred from homology"/>
<dbReference type="GeneID" id="31367160"/>
<dbReference type="GO" id="GO:0005829">
    <property type="term" value="C:cytosol"/>
    <property type="evidence" value="ECO:0007669"/>
    <property type="project" value="GOC"/>
</dbReference>
<dbReference type="GO" id="GO:0006886">
    <property type="term" value="P:intracellular protein transport"/>
    <property type="evidence" value="ECO:0007669"/>
    <property type="project" value="UniProtKB-UniRule"/>
</dbReference>
<organism evidence="11 12">
    <name type="scientific">Heterostelium pallidum (strain ATCC 26659 / Pp 5 / PN500)</name>
    <name type="common">Cellular slime mold</name>
    <name type="synonym">Polysphondylium pallidum</name>
    <dbReference type="NCBI Taxonomy" id="670386"/>
    <lineage>
        <taxon>Eukaryota</taxon>
        <taxon>Amoebozoa</taxon>
        <taxon>Evosea</taxon>
        <taxon>Eumycetozoa</taxon>
        <taxon>Dictyostelia</taxon>
        <taxon>Acytosteliales</taxon>
        <taxon>Acytosteliaceae</taxon>
        <taxon>Heterostelium</taxon>
    </lineage>
</organism>
<keyword evidence="8" id="KW-0968">Cytoplasmic vesicle</keyword>
<evidence type="ECO:0000256" key="9">
    <source>
        <dbReference type="PIRNR" id="PIRNR015588"/>
    </source>
</evidence>
<dbReference type="FunFam" id="3.30.450.60:FF:000007">
    <property type="entry name" value="AP complex subunit sigma"/>
    <property type="match status" value="1"/>
</dbReference>
<dbReference type="GO" id="GO:0030121">
    <property type="term" value="C:AP-1 adaptor complex"/>
    <property type="evidence" value="ECO:0007669"/>
    <property type="project" value="UniProtKB-ARBA"/>
</dbReference>
<dbReference type="InParanoid" id="D3BU73"/>
<evidence type="ECO:0000256" key="7">
    <source>
        <dbReference type="ARBA" id="ARBA00023136"/>
    </source>
</evidence>
<dbReference type="Pfam" id="PF01217">
    <property type="entry name" value="Clat_adaptor_s"/>
    <property type="match status" value="1"/>
</dbReference>
<evidence type="ECO:0000256" key="1">
    <source>
        <dbReference type="ARBA" id="ARBA00004555"/>
    </source>
</evidence>
<evidence type="ECO:0000313" key="12">
    <source>
        <dbReference type="Proteomes" id="UP000001396"/>
    </source>
</evidence>
<protein>
    <recommendedName>
        <fullName evidence="9">AP complex subunit sigma</fullName>
    </recommendedName>
</protein>
<dbReference type="PIRSF" id="PIRSF015588">
    <property type="entry name" value="AP_complex_sigma"/>
    <property type="match status" value="1"/>
</dbReference>
<dbReference type="STRING" id="670386.D3BU73"/>
<dbReference type="InterPro" id="IPR022775">
    <property type="entry name" value="AP_mu_sigma_su"/>
</dbReference>
<dbReference type="InterPro" id="IPR011012">
    <property type="entry name" value="Longin-like_dom_sf"/>
</dbReference>
<evidence type="ECO:0000256" key="8">
    <source>
        <dbReference type="ARBA" id="ARBA00023329"/>
    </source>
</evidence>
<dbReference type="Proteomes" id="UP000001396">
    <property type="component" value="Unassembled WGS sequence"/>
</dbReference>
<keyword evidence="12" id="KW-1185">Reference proteome</keyword>
<dbReference type="GO" id="GO:0016192">
    <property type="term" value="P:vesicle-mediated transport"/>
    <property type="evidence" value="ECO:0007669"/>
    <property type="project" value="UniProtKB-ARBA"/>
</dbReference>
<dbReference type="EMBL" id="ADBJ01000059">
    <property type="protein sequence ID" value="EFA75007.1"/>
    <property type="molecule type" value="Genomic_DNA"/>
</dbReference>
<feature type="domain" description="AP complex mu/sigma subunit" evidence="10">
    <location>
        <begin position="2"/>
        <end position="103"/>
    </location>
</feature>
<keyword evidence="5 9" id="KW-0653">Protein transport</keyword>
<dbReference type="SUPFAM" id="SSF64356">
    <property type="entry name" value="SNARE-like"/>
    <property type="match status" value="1"/>
</dbReference>
<sequence>MVLSRPPKLCNFLEWKEYKIIFKRYASLFFVVCVDRSDNELIVLEIIHHFVEILDRYFGNVCELDLIFNFHKAYYILDELIMAGELQETSKKTVLRIMAQQDAQQENPSEHKVDL</sequence>
<dbReference type="RefSeq" id="XP_020427141.1">
    <property type="nucleotide sequence ID" value="XM_020582441.1"/>
</dbReference>
<comment type="similarity">
    <text evidence="3 9">Belongs to the adaptor complexes small subunit family.</text>
</comment>
<evidence type="ECO:0000256" key="2">
    <source>
        <dbReference type="ARBA" id="ARBA00004640"/>
    </source>
</evidence>
<evidence type="ECO:0000256" key="3">
    <source>
        <dbReference type="ARBA" id="ARBA00006972"/>
    </source>
</evidence>
<evidence type="ECO:0000259" key="10">
    <source>
        <dbReference type="Pfam" id="PF01217"/>
    </source>
</evidence>
<accession>D3BU73</accession>
<dbReference type="Gene3D" id="3.30.450.60">
    <property type="match status" value="1"/>
</dbReference>
<dbReference type="InterPro" id="IPR016635">
    <property type="entry name" value="AP_complex_ssu"/>
</dbReference>
<dbReference type="OMA" id="IATHDRF"/>
<name>D3BU73_HETP5</name>
<dbReference type="PANTHER" id="PTHR11753">
    <property type="entry name" value="ADAPTOR COMPLEXES SMALL SUBUNIT FAMILY"/>
    <property type="match status" value="1"/>
</dbReference>
<dbReference type="AlphaFoldDB" id="D3BU73"/>
<evidence type="ECO:0000313" key="11">
    <source>
        <dbReference type="EMBL" id="EFA75007.1"/>
    </source>
</evidence>
<dbReference type="GO" id="GO:0016482">
    <property type="term" value="P:cytosolic transport"/>
    <property type="evidence" value="ECO:0007669"/>
    <property type="project" value="UniProtKB-ARBA"/>
</dbReference>
<comment type="subcellular location">
    <subcellularLocation>
        <location evidence="2">Cytoplasmic vesicle</location>
        <location evidence="2">Clathrin-coated vesicle membrane</location>
    </subcellularLocation>
    <subcellularLocation>
        <location evidence="1">Golgi apparatus</location>
    </subcellularLocation>
</comment>
<evidence type="ECO:0000256" key="5">
    <source>
        <dbReference type="ARBA" id="ARBA00022927"/>
    </source>
</evidence>
<reference evidence="11 12" key="1">
    <citation type="journal article" date="2011" name="Genome Res.">
        <title>Phylogeny-wide analysis of social amoeba genomes highlights ancient origins for complex intercellular communication.</title>
        <authorList>
            <person name="Heidel A.J."/>
            <person name="Lawal H.M."/>
            <person name="Felder M."/>
            <person name="Schilde C."/>
            <person name="Helps N.R."/>
            <person name="Tunggal B."/>
            <person name="Rivero F."/>
            <person name="John U."/>
            <person name="Schleicher M."/>
            <person name="Eichinger L."/>
            <person name="Platzer M."/>
            <person name="Noegel A.A."/>
            <person name="Schaap P."/>
            <person name="Gloeckner G."/>
        </authorList>
    </citation>
    <scope>NUCLEOTIDE SEQUENCE [LARGE SCALE GENOMIC DNA]</scope>
    <source>
        <strain evidence="12">ATCC 26659 / Pp 5 / PN500</strain>
    </source>
</reference>
<keyword evidence="4 9" id="KW-0813">Transport</keyword>
<evidence type="ECO:0000256" key="4">
    <source>
        <dbReference type="ARBA" id="ARBA00022448"/>
    </source>
</evidence>
<comment type="caution">
    <text evidence="11">The sequence shown here is derived from an EMBL/GenBank/DDBJ whole genome shotgun (WGS) entry which is preliminary data.</text>
</comment>
<keyword evidence="7 9" id="KW-0472">Membrane</keyword>
<evidence type="ECO:0000256" key="6">
    <source>
        <dbReference type="ARBA" id="ARBA00023034"/>
    </source>
</evidence>